<dbReference type="InterPro" id="IPR036318">
    <property type="entry name" value="FAD-bd_PCMH-like_sf"/>
</dbReference>
<dbReference type="InterPro" id="IPR016169">
    <property type="entry name" value="FAD-bd_PCMH_sub2"/>
</dbReference>
<dbReference type="RefSeq" id="WP_002943641.1">
    <property type="nucleotide sequence ID" value="NZ_JARQZE010000012.1"/>
</dbReference>
<feature type="domain" description="FAD-binding PCMH-type" evidence="5">
    <location>
        <begin position="1"/>
        <end position="170"/>
    </location>
</feature>
<name>A0ABW3WJ48_9RHOO</name>
<comment type="caution">
    <text evidence="6">The sequence shown here is derived from an EMBL/GenBank/DDBJ whole genome shotgun (WGS) entry which is preliminary data.</text>
</comment>
<dbReference type="PROSITE" id="PS51387">
    <property type="entry name" value="FAD_PCMH"/>
    <property type="match status" value="1"/>
</dbReference>
<evidence type="ECO:0000313" key="6">
    <source>
        <dbReference type="EMBL" id="MFD1265310.1"/>
    </source>
</evidence>
<dbReference type="PANTHER" id="PTHR11748">
    <property type="entry name" value="D-LACTATE DEHYDROGENASE"/>
    <property type="match status" value="1"/>
</dbReference>
<dbReference type="GO" id="GO:0019154">
    <property type="term" value="F:glycolate dehydrogenase activity"/>
    <property type="evidence" value="ECO:0007669"/>
    <property type="project" value="UniProtKB-EC"/>
</dbReference>
<gene>
    <name evidence="6" type="primary">glcE</name>
    <name evidence="6" type="ORF">ACFQ4M_17195</name>
</gene>
<accession>A0ABW3WJ48</accession>
<dbReference type="Pfam" id="PF02913">
    <property type="entry name" value="FAD-oxidase_C"/>
    <property type="match status" value="1"/>
</dbReference>
<evidence type="ECO:0000259" key="5">
    <source>
        <dbReference type="PROSITE" id="PS51387"/>
    </source>
</evidence>
<dbReference type="SUPFAM" id="SSF55103">
    <property type="entry name" value="FAD-linked oxidases, C-terminal domain"/>
    <property type="match status" value="1"/>
</dbReference>
<organism evidence="6 7">
    <name type="scientific">Thauera mechernichensis</name>
    <dbReference type="NCBI Taxonomy" id="82788"/>
    <lineage>
        <taxon>Bacteria</taxon>
        <taxon>Pseudomonadati</taxon>
        <taxon>Pseudomonadota</taxon>
        <taxon>Betaproteobacteria</taxon>
        <taxon>Rhodocyclales</taxon>
        <taxon>Zoogloeaceae</taxon>
        <taxon>Thauera</taxon>
    </lineage>
</organism>
<dbReference type="Pfam" id="PF01565">
    <property type="entry name" value="FAD_binding_4"/>
    <property type="match status" value="1"/>
</dbReference>
<reference evidence="7" key="1">
    <citation type="journal article" date="2019" name="Int. J. Syst. Evol. Microbiol.">
        <title>The Global Catalogue of Microorganisms (GCM) 10K type strain sequencing project: providing services to taxonomists for standard genome sequencing and annotation.</title>
        <authorList>
            <consortium name="The Broad Institute Genomics Platform"/>
            <consortium name="The Broad Institute Genome Sequencing Center for Infectious Disease"/>
            <person name="Wu L."/>
            <person name="Ma J."/>
        </authorList>
    </citation>
    <scope>NUCLEOTIDE SEQUENCE [LARGE SCALE GENOMIC DNA]</scope>
    <source>
        <strain evidence="7">CCUG 48884</strain>
    </source>
</reference>
<dbReference type="InterPro" id="IPR016171">
    <property type="entry name" value="Vanillyl_alc_oxidase_C-sub2"/>
</dbReference>
<dbReference type="InterPro" id="IPR006094">
    <property type="entry name" value="Oxid_FAD_bind_N"/>
</dbReference>
<dbReference type="PANTHER" id="PTHR11748:SF103">
    <property type="entry name" value="GLYCOLATE OXIDASE SUBUNIT GLCE"/>
    <property type="match status" value="1"/>
</dbReference>
<evidence type="ECO:0000256" key="2">
    <source>
        <dbReference type="ARBA" id="ARBA00022630"/>
    </source>
</evidence>
<protein>
    <submittedName>
        <fullName evidence="6">Glycolate oxidase subunit GlcE</fullName>
        <ecNumber evidence="6">1.1.99.14</ecNumber>
    </submittedName>
</protein>
<dbReference type="Proteomes" id="UP001597158">
    <property type="component" value="Unassembled WGS sequence"/>
</dbReference>
<evidence type="ECO:0000256" key="4">
    <source>
        <dbReference type="ARBA" id="ARBA00023002"/>
    </source>
</evidence>
<evidence type="ECO:0000256" key="1">
    <source>
        <dbReference type="ARBA" id="ARBA00001974"/>
    </source>
</evidence>
<dbReference type="SUPFAM" id="SSF56176">
    <property type="entry name" value="FAD-binding/transporter-associated domain-like"/>
    <property type="match status" value="1"/>
</dbReference>
<dbReference type="InterPro" id="IPR016166">
    <property type="entry name" value="FAD-bd_PCMH"/>
</dbReference>
<proteinExistence type="predicted"/>
<dbReference type="EC" id="1.1.99.14" evidence="6"/>
<dbReference type="EMBL" id="JBHTMC010000032">
    <property type="protein sequence ID" value="MFD1265310.1"/>
    <property type="molecule type" value="Genomic_DNA"/>
</dbReference>
<comment type="cofactor">
    <cofactor evidence="1">
        <name>FAD</name>
        <dbReference type="ChEBI" id="CHEBI:57692"/>
    </cofactor>
</comment>
<keyword evidence="7" id="KW-1185">Reference proteome</keyword>
<keyword evidence="2" id="KW-0285">Flavoprotein</keyword>
<keyword evidence="3" id="KW-0274">FAD</keyword>
<evidence type="ECO:0000313" key="7">
    <source>
        <dbReference type="Proteomes" id="UP001597158"/>
    </source>
</evidence>
<dbReference type="NCBIfam" id="NF008439">
    <property type="entry name" value="PRK11282.1"/>
    <property type="match status" value="1"/>
</dbReference>
<dbReference type="Gene3D" id="3.30.465.10">
    <property type="match status" value="1"/>
</dbReference>
<dbReference type="InterPro" id="IPR016164">
    <property type="entry name" value="FAD-linked_Oxase-like_C"/>
</dbReference>
<dbReference type="InterPro" id="IPR004113">
    <property type="entry name" value="FAD-bd_oxidored_4_C"/>
</dbReference>
<dbReference type="Gene3D" id="1.10.45.10">
    <property type="entry name" value="Vanillyl-alcohol Oxidase, Chain A, domain 4"/>
    <property type="match status" value="1"/>
</dbReference>
<sequence>MTAIEALWRERVRAAAAAGTPLCLRGGGSKDFYGREAGGDVFELRANTGVVAYEPTELVVTVRGGTPLAELEALLAAQNQFLAFEPPHFGPAATVAGCVAAGLAGPRRMSQGAVRDFVLGVKMLDGRGELLSFGGQVMKNVAGYDVSRLVAGSLGTLGIVLEVSLKVLPRPVAEATLRFEMDEAGAIERMNAWGGQPLPVSATLWQAGVLHLRLSGADAAVRAACARLGGERIDDATAAALWQSVREHAHDAFALAPGESLWRLAVPTTAPALGLPGRQVMEWGGGVRWLAGTADAAVVRARAAAVGGHATCFRGGDRRGAVFHPLAASVATLHHRLKKAFDPAGILNPGRLYAEF</sequence>
<evidence type="ECO:0000256" key="3">
    <source>
        <dbReference type="ARBA" id="ARBA00022827"/>
    </source>
</evidence>
<keyword evidence="4 6" id="KW-0560">Oxidoreductase</keyword>